<evidence type="ECO:0000313" key="2">
    <source>
        <dbReference type="Proteomes" id="UP000183174"/>
    </source>
</evidence>
<proteinExistence type="predicted"/>
<reference evidence="1 2" key="1">
    <citation type="submission" date="2016-08" db="EMBL/GenBank/DDBJ databases">
        <authorList>
            <person name="Seilhamer J.J."/>
        </authorList>
    </citation>
    <scope>NUCLEOTIDE SEQUENCE [LARGE SCALE GENOMIC DNA]</scope>
    <source>
        <strain evidence="1 2">CCBAU 10071</strain>
    </source>
</reference>
<evidence type="ECO:0000313" key="1">
    <source>
        <dbReference type="EMBL" id="SCB52720.1"/>
    </source>
</evidence>
<dbReference type="AlphaFoldDB" id="A0A1C3XKD8"/>
<dbReference type="EMBL" id="FMAE01000039">
    <property type="protein sequence ID" value="SCB52720.1"/>
    <property type="molecule type" value="Genomic_DNA"/>
</dbReference>
<name>A0A1C3XKD8_9BRAD</name>
<dbReference type="Proteomes" id="UP000183174">
    <property type="component" value="Unassembled WGS sequence"/>
</dbReference>
<gene>
    <name evidence="1" type="ORF">GA0061099_10393</name>
</gene>
<protein>
    <submittedName>
        <fullName evidence="1">Uncharacterized protein</fullName>
    </submittedName>
</protein>
<organism evidence="1 2">
    <name type="scientific">Bradyrhizobium yuanmingense</name>
    <dbReference type="NCBI Taxonomy" id="108015"/>
    <lineage>
        <taxon>Bacteria</taxon>
        <taxon>Pseudomonadati</taxon>
        <taxon>Pseudomonadota</taxon>
        <taxon>Alphaproteobacteria</taxon>
        <taxon>Hyphomicrobiales</taxon>
        <taxon>Nitrobacteraceae</taxon>
        <taxon>Bradyrhizobium</taxon>
    </lineage>
</organism>
<accession>A0A1C3XKD8</accession>
<sequence>MWPHVRDKIRAAIERTGLSSFADIEADVLTGMQLCWIAWNGSEIMAAATTQLVKPLSKVCVLTACSGYDRDRWLPLFAEIEKYAENEGCSSMRIYGRKGWERVLTGYRAEHVILEKRLGRQEH</sequence>